<organism evidence="1 2">
    <name type="scientific">Solanum pinnatisectum</name>
    <name type="common">tansyleaf nightshade</name>
    <dbReference type="NCBI Taxonomy" id="50273"/>
    <lineage>
        <taxon>Eukaryota</taxon>
        <taxon>Viridiplantae</taxon>
        <taxon>Streptophyta</taxon>
        <taxon>Embryophyta</taxon>
        <taxon>Tracheophyta</taxon>
        <taxon>Spermatophyta</taxon>
        <taxon>Magnoliopsida</taxon>
        <taxon>eudicotyledons</taxon>
        <taxon>Gunneridae</taxon>
        <taxon>Pentapetalae</taxon>
        <taxon>asterids</taxon>
        <taxon>lamiids</taxon>
        <taxon>Solanales</taxon>
        <taxon>Solanaceae</taxon>
        <taxon>Solanoideae</taxon>
        <taxon>Solaneae</taxon>
        <taxon>Solanum</taxon>
    </lineage>
</organism>
<sequence>MSRVQGRARPQGSIVRNLTLQFYKRLFPPLKFVTSRSHGSNFTSYVKAPFLTILCC</sequence>
<dbReference type="Proteomes" id="UP001311915">
    <property type="component" value="Unassembled WGS sequence"/>
</dbReference>
<comment type="caution">
    <text evidence="1">The sequence shown here is derived from an EMBL/GenBank/DDBJ whole genome shotgun (WGS) entry which is preliminary data.</text>
</comment>
<keyword evidence="2" id="KW-1185">Reference proteome</keyword>
<evidence type="ECO:0000313" key="1">
    <source>
        <dbReference type="EMBL" id="KAK4729478.1"/>
    </source>
</evidence>
<protein>
    <submittedName>
        <fullName evidence="1">Uncharacterized protein</fullName>
    </submittedName>
</protein>
<dbReference type="EMBL" id="JAWPEI010000004">
    <property type="protein sequence ID" value="KAK4729478.1"/>
    <property type="molecule type" value="Genomic_DNA"/>
</dbReference>
<reference evidence="1 2" key="1">
    <citation type="submission" date="2023-10" db="EMBL/GenBank/DDBJ databases">
        <title>Genome-Wide Identification Analysis in wild type Solanum Pinnatisectum Reveals Some Genes Defensing Phytophthora Infestans.</title>
        <authorList>
            <person name="Sun C."/>
        </authorList>
    </citation>
    <scope>NUCLEOTIDE SEQUENCE [LARGE SCALE GENOMIC DNA]</scope>
    <source>
        <strain evidence="1">LQN</strain>
        <tissue evidence="1">Leaf</tissue>
    </source>
</reference>
<gene>
    <name evidence="1" type="ORF">R3W88_022466</name>
</gene>
<proteinExistence type="predicted"/>
<dbReference type="AlphaFoldDB" id="A0AAV9LVM7"/>
<name>A0AAV9LVM7_9SOLN</name>
<accession>A0AAV9LVM7</accession>
<evidence type="ECO:0000313" key="2">
    <source>
        <dbReference type="Proteomes" id="UP001311915"/>
    </source>
</evidence>